<evidence type="ECO:0000313" key="11">
    <source>
        <dbReference type="Proteomes" id="UP001138768"/>
    </source>
</evidence>
<sequence>MRFPSDQPPCGDCFDVDHEGFEQAVIEASRTRPILVDFWADWCAPCHQLAPHLYRVIDELQGAIGLAKVEVDEGENMKLAGHYRLRGFPTVLLFQQGEEHGRFSGSRSSVQIRAWLQEHLDQPLETDAQ</sequence>
<evidence type="ECO:0000256" key="7">
    <source>
        <dbReference type="PIRSR" id="PIRSR000077-1"/>
    </source>
</evidence>
<dbReference type="PROSITE" id="PS00194">
    <property type="entry name" value="THIOREDOXIN_1"/>
    <property type="match status" value="1"/>
</dbReference>
<protein>
    <recommendedName>
        <fullName evidence="6">Thioredoxin</fullName>
    </recommendedName>
</protein>
<dbReference type="InterPro" id="IPR036249">
    <property type="entry name" value="Thioredoxin-like_sf"/>
</dbReference>
<evidence type="ECO:0000256" key="6">
    <source>
        <dbReference type="PIRNR" id="PIRNR000077"/>
    </source>
</evidence>
<feature type="active site" description="Nucleophile" evidence="7">
    <location>
        <position position="43"/>
    </location>
</feature>
<gene>
    <name evidence="10" type="ORF">CKO42_04195</name>
</gene>
<dbReference type="Gene3D" id="3.40.30.10">
    <property type="entry name" value="Glutaredoxin"/>
    <property type="match status" value="1"/>
</dbReference>
<evidence type="ECO:0000256" key="8">
    <source>
        <dbReference type="PIRSR" id="PIRSR000077-4"/>
    </source>
</evidence>
<feature type="active site" description="Nucleophile" evidence="7">
    <location>
        <position position="46"/>
    </location>
</feature>
<dbReference type="GO" id="GO:0005737">
    <property type="term" value="C:cytoplasm"/>
    <property type="evidence" value="ECO:0007669"/>
    <property type="project" value="TreeGrafter"/>
</dbReference>
<evidence type="ECO:0000256" key="4">
    <source>
        <dbReference type="ARBA" id="ARBA00023157"/>
    </source>
</evidence>
<keyword evidence="5 8" id="KW-0676">Redox-active center</keyword>
<dbReference type="EMBL" id="NRRY01000004">
    <property type="protein sequence ID" value="MBK1617664.1"/>
    <property type="molecule type" value="Genomic_DNA"/>
</dbReference>
<dbReference type="InterPro" id="IPR013766">
    <property type="entry name" value="Thioredoxin_domain"/>
</dbReference>
<dbReference type="PANTHER" id="PTHR45663">
    <property type="entry name" value="GEO12009P1"/>
    <property type="match status" value="1"/>
</dbReference>
<dbReference type="Proteomes" id="UP001138768">
    <property type="component" value="Unassembled WGS sequence"/>
</dbReference>
<feature type="disulfide bond" description="Redox-active" evidence="8">
    <location>
        <begin position="43"/>
        <end position="46"/>
    </location>
</feature>
<dbReference type="RefSeq" id="WP_200239714.1">
    <property type="nucleotide sequence ID" value="NZ_NRRY01000004.1"/>
</dbReference>
<feature type="site" description="Deprotonates C-terminal active site Cys" evidence="7">
    <location>
        <position position="37"/>
    </location>
</feature>
<comment type="caution">
    <text evidence="10">The sequence shown here is derived from an EMBL/GenBank/DDBJ whole genome shotgun (WGS) entry which is preliminary data.</text>
</comment>
<reference evidence="10 11" key="1">
    <citation type="journal article" date="2020" name="Microorganisms">
        <title>Osmotic Adaptation and Compatible Solute Biosynthesis of Phototrophic Bacteria as Revealed from Genome Analyses.</title>
        <authorList>
            <person name="Imhoff J.F."/>
            <person name="Rahn T."/>
            <person name="Kunzel S."/>
            <person name="Keller A."/>
            <person name="Neulinger S.C."/>
        </authorList>
    </citation>
    <scope>NUCLEOTIDE SEQUENCE [LARGE SCALE GENOMIC DNA]</scope>
    <source>
        <strain evidence="10 11">DSM 25653</strain>
    </source>
</reference>
<evidence type="ECO:0000313" key="10">
    <source>
        <dbReference type="EMBL" id="MBK1617664.1"/>
    </source>
</evidence>
<dbReference type="PROSITE" id="PS51352">
    <property type="entry name" value="THIOREDOXIN_2"/>
    <property type="match status" value="1"/>
</dbReference>
<dbReference type="PIRSF" id="PIRSF000077">
    <property type="entry name" value="Thioredoxin"/>
    <property type="match status" value="1"/>
</dbReference>
<keyword evidence="11" id="KW-1185">Reference proteome</keyword>
<evidence type="ECO:0000259" key="9">
    <source>
        <dbReference type="PROSITE" id="PS51352"/>
    </source>
</evidence>
<dbReference type="InterPro" id="IPR017937">
    <property type="entry name" value="Thioredoxin_CS"/>
</dbReference>
<dbReference type="InterPro" id="IPR005746">
    <property type="entry name" value="Thioredoxin"/>
</dbReference>
<evidence type="ECO:0000256" key="5">
    <source>
        <dbReference type="ARBA" id="ARBA00023284"/>
    </source>
</evidence>
<evidence type="ECO:0000256" key="3">
    <source>
        <dbReference type="ARBA" id="ARBA00022982"/>
    </source>
</evidence>
<keyword evidence="3" id="KW-0249">Electron transport</keyword>
<dbReference type="PANTHER" id="PTHR45663:SF11">
    <property type="entry name" value="GEO12009P1"/>
    <property type="match status" value="1"/>
</dbReference>
<proteinExistence type="inferred from homology"/>
<dbReference type="PRINTS" id="PR00421">
    <property type="entry name" value="THIOREDOXIN"/>
</dbReference>
<dbReference type="SUPFAM" id="SSF52833">
    <property type="entry name" value="Thioredoxin-like"/>
    <property type="match status" value="1"/>
</dbReference>
<comment type="similarity">
    <text evidence="1 6">Belongs to the thioredoxin family.</text>
</comment>
<evidence type="ECO:0000256" key="2">
    <source>
        <dbReference type="ARBA" id="ARBA00022448"/>
    </source>
</evidence>
<feature type="site" description="Contributes to redox potential value" evidence="7">
    <location>
        <position position="45"/>
    </location>
</feature>
<evidence type="ECO:0000256" key="1">
    <source>
        <dbReference type="ARBA" id="ARBA00008987"/>
    </source>
</evidence>
<feature type="site" description="Contributes to redox potential value" evidence="7">
    <location>
        <position position="44"/>
    </location>
</feature>
<keyword evidence="2" id="KW-0813">Transport</keyword>
<name>A0A9X0W627_9GAMM</name>
<dbReference type="GO" id="GO:0015035">
    <property type="term" value="F:protein-disulfide reductase activity"/>
    <property type="evidence" value="ECO:0007669"/>
    <property type="project" value="InterPro"/>
</dbReference>
<dbReference type="Pfam" id="PF00085">
    <property type="entry name" value="Thioredoxin"/>
    <property type="match status" value="1"/>
</dbReference>
<dbReference type="CDD" id="cd02947">
    <property type="entry name" value="TRX_family"/>
    <property type="match status" value="1"/>
</dbReference>
<accession>A0A9X0W627</accession>
<dbReference type="AlphaFoldDB" id="A0A9X0W627"/>
<organism evidence="10 11">
    <name type="scientific">Lamprobacter modestohalophilus</name>
    <dbReference type="NCBI Taxonomy" id="1064514"/>
    <lineage>
        <taxon>Bacteria</taxon>
        <taxon>Pseudomonadati</taxon>
        <taxon>Pseudomonadota</taxon>
        <taxon>Gammaproteobacteria</taxon>
        <taxon>Chromatiales</taxon>
        <taxon>Chromatiaceae</taxon>
        <taxon>Lamprobacter</taxon>
    </lineage>
</organism>
<keyword evidence="4 8" id="KW-1015">Disulfide bond</keyword>
<feature type="domain" description="Thioredoxin" evidence="9">
    <location>
        <begin position="2"/>
        <end position="121"/>
    </location>
</feature>